<comment type="cofactor">
    <cofactor evidence="1 12">
        <name>Mg(2+)</name>
        <dbReference type="ChEBI" id="CHEBI:18420"/>
    </cofactor>
</comment>
<dbReference type="PROSITE" id="PS00107">
    <property type="entry name" value="PROTEIN_KINASE_ATP"/>
    <property type="match status" value="1"/>
</dbReference>
<dbReference type="InterPro" id="IPR017441">
    <property type="entry name" value="Protein_kinase_ATP_BS"/>
</dbReference>
<dbReference type="InterPro" id="IPR003527">
    <property type="entry name" value="MAP_kinase_CS"/>
</dbReference>
<dbReference type="InterPro" id="IPR038783">
    <property type="entry name" value="MAPK_Sty1/HOG1"/>
</dbReference>
<dbReference type="Gene3D" id="3.30.200.20">
    <property type="entry name" value="Phosphorylase Kinase, domain 1"/>
    <property type="match status" value="1"/>
</dbReference>
<dbReference type="Gene3D" id="1.10.510.10">
    <property type="entry name" value="Transferase(Phosphotransferase) domain 1"/>
    <property type="match status" value="1"/>
</dbReference>
<dbReference type="GO" id="GO:0051403">
    <property type="term" value="P:stress-activated MAPK cascade"/>
    <property type="evidence" value="ECO:0007669"/>
    <property type="project" value="InterPro"/>
</dbReference>
<dbReference type="PROSITE" id="PS50011">
    <property type="entry name" value="PROTEIN_KINASE_DOM"/>
    <property type="match status" value="1"/>
</dbReference>
<dbReference type="PROSITE" id="PS01351">
    <property type="entry name" value="MAPK"/>
    <property type="match status" value="1"/>
</dbReference>
<dbReference type="SUPFAM" id="SSF56112">
    <property type="entry name" value="Protein kinase-like (PK-like)"/>
    <property type="match status" value="1"/>
</dbReference>
<evidence type="ECO:0000256" key="5">
    <source>
        <dbReference type="ARBA" id="ARBA00022679"/>
    </source>
</evidence>
<evidence type="ECO:0000256" key="3">
    <source>
        <dbReference type="ARBA" id="ARBA00012411"/>
    </source>
</evidence>
<comment type="activity regulation">
    <text evidence="12">Activated by threonine and tyrosine phosphorylation.</text>
</comment>
<keyword evidence="9" id="KW-0539">Nucleus</keyword>
<dbReference type="InterPro" id="IPR008352">
    <property type="entry name" value="MAPK_HOG-like"/>
</dbReference>
<evidence type="ECO:0000259" key="13">
    <source>
        <dbReference type="PROSITE" id="PS50011"/>
    </source>
</evidence>
<dbReference type="GO" id="GO:0004707">
    <property type="term" value="F:MAP kinase activity"/>
    <property type="evidence" value="ECO:0007669"/>
    <property type="project" value="UniProtKB-EC"/>
</dbReference>
<sequence length="366" mass="41613">MADFVKLSLFGTVFEVTTRYYQLEPVGMGAFGLVCSAKDQLTDASVAIKKIMKPFSSPVLAKRTYRELKLLKHIRHENIISLSDIFISPLEDIYFVTELLGTDLHRLLTSRPLETQFIQYFLYQILRGLKYVHSAGVVHRDLKPSNILINENCDLKICDFGLARIQDPQMTGYVSTRYYRAPEIMLTWQKYDVAVDIWSAGCIFAEMLDGKPLFPGKDHVHQFSIITELLGSPPDEVIQTICSENTLRFVKSLPRREPIPLDRRFPLADPVALDLLEKMLMFDPRKRIAAAEALTHPYLAPYHDPTDEPDAEEPFDWSFNDADLPVDTWKVMMYSEILDFHNIVNVGQDTGAVPAALSENAQPTAV</sequence>
<dbReference type="PROSITE" id="PS00108">
    <property type="entry name" value="PROTEIN_KINASE_ST"/>
    <property type="match status" value="1"/>
</dbReference>
<comment type="subcellular location">
    <subcellularLocation>
        <location evidence="2">Nucleus</location>
    </subcellularLocation>
</comment>
<dbReference type="PANTHER" id="PTHR24055">
    <property type="entry name" value="MITOGEN-ACTIVATED PROTEIN KINASE"/>
    <property type="match status" value="1"/>
</dbReference>
<dbReference type="CDD" id="cd07856">
    <property type="entry name" value="STKc_Sty1_Hog1"/>
    <property type="match status" value="1"/>
</dbReference>
<comment type="catalytic activity">
    <reaction evidence="12">
        <text>L-threonyl-[protein] + ATP = O-phospho-L-threonyl-[protein] + ADP + H(+)</text>
        <dbReference type="Rhea" id="RHEA:46608"/>
        <dbReference type="Rhea" id="RHEA-COMP:11060"/>
        <dbReference type="Rhea" id="RHEA-COMP:11605"/>
        <dbReference type="ChEBI" id="CHEBI:15378"/>
        <dbReference type="ChEBI" id="CHEBI:30013"/>
        <dbReference type="ChEBI" id="CHEBI:30616"/>
        <dbReference type="ChEBI" id="CHEBI:61977"/>
        <dbReference type="ChEBI" id="CHEBI:456216"/>
        <dbReference type="EC" id="2.7.11.24"/>
    </reaction>
</comment>
<accession>I0ISM5</accession>
<dbReference type="Pfam" id="PF00069">
    <property type="entry name" value="Pkinase"/>
    <property type="match status" value="1"/>
</dbReference>
<keyword evidence="7 12" id="KW-0418">Kinase</keyword>
<comment type="similarity">
    <text evidence="12">Belongs to the protein kinase superfamily. Ser/Thr protein kinase family. MAP kinase subfamily.</text>
</comment>
<evidence type="ECO:0000256" key="12">
    <source>
        <dbReference type="RuleBase" id="RU361165"/>
    </source>
</evidence>
<dbReference type="FunFam" id="3.30.200.20:FF:000050">
    <property type="entry name" value="Mitogen-activated protein kinase"/>
    <property type="match status" value="1"/>
</dbReference>
<keyword evidence="12" id="KW-0460">Magnesium</keyword>
<evidence type="ECO:0000256" key="7">
    <source>
        <dbReference type="ARBA" id="ARBA00022777"/>
    </source>
</evidence>
<dbReference type="AlphaFoldDB" id="I0ISM5"/>
<dbReference type="InterPro" id="IPR000719">
    <property type="entry name" value="Prot_kinase_dom"/>
</dbReference>
<evidence type="ECO:0000256" key="10">
    <source>
        <dbReference type="PROSITE-ProRule" id="PRU10141"/>
    </source>
</evidence>
<evidence type="ECO:0000256" key="9">
    <source>
        <dbReference type="ARBA" id="ARBA00023242"/>
    </source>
</evidence>
<evidence type="ECO:0000256" key="8">
    <source>
        <dbReference type="ARBA" id="ARBA00022840"/>
    </source>
</evidence>
<organism evidence="14">
    <name type="scientific">Moniliella megachiliensis</name>
    <dbReference type="NCBI Taxonomy" id="203381"/>
    <lineage>
        <taxon>Eukaryota</taxon>
        <taxon>Fungi</taxon>
        <taxon>Dikarya</taxon>
        <taxon>Basidiomycota</taxon>
        <taxon>Ustilaginomycotina</taxon>
        <taxon>Moniliellomycetes</taxon>
        <taxon>Moniliellales</taxon>
        <taxon>Moniliellaceae</taxon>
        <taxon>Moniliella</taxon>
    </lineage>
</organism>
<evidence type="ECO:0000256" key="6">
    <source>
        <dbReference type="ARBA" id="ARBA00022741"/>
    </source>
</evidence>
<evidence type="ECO:0000256" key="1">
    <source>
        <dbReference type="ARBA" id="ARBA00001946"/>
    </source>
</evidence>
<name>I0ISM5_9BASI</name>
<reference evidence="14" key="1">
    <citation type="journal article" date="2013" name="J. Biosci. Bioeng.">
        <title>Complementary function of mitogen-activated protein kinase Hog1 from Trichosporonoides megachiliensis in Saccharomyces cerevisiae under hyper-osmotic stress.</title>
        <authorList>
            <person name="Yoshida J."/>
            <person name="Kobayashi Y."/>
            <person name="Tanaka Y."/>
            <person name="Koyama Y."/>
            <person name="Ogihara J."/>
            <person name="Kato J."/>
            <person name="Shima J."/>
            <person name="Kasumi T."/>
        </authorList>
    </citation>
    <scope>NUCLEOTIDE SEQUENCE</scope>
    <source>
        <strain evidence="14">SN 124A</strain>
    </source>
</reference>
<evidence type="ECO:0000313" key="14">
    <source>
        <dbReference type="EMBL" id="BAM08274.1"/>
    </source>
</evidence>
<dbReference type="EC" id="2.7.11.24" evidence="3 12"/>
<feature type="binding site" evidence="10">
    <location>
        <position position="50"/>
    </location>
    <ligand>
        <name>ATP</name>
        <dbReference type="ChEBI" id="CHEBI:30616"/>
    </ligand>
</feature>
<proteinExistence type="evidence at transcript level"/>
<dbReference type="FunFam" id="1.10.510.10:FF:000049">
    <property type="entry name" value="Mitogen-activated protein kinase"/>
    <property type="match status" value="1"/>
</dbReference>
<dbReference type="PRINTS" id="PR01773">
    <property type="entry name" value="P38MAPKINASE"/>
</dbReference>
<keyword evidence="6 10" id="KW-0547">Nucleotide-binding</keyword>
<evidence type="ECO:0000256" key="4">
    <source>
        <dbReference type="ARBA" id="ARBA00022527"/>
    </source>
</evidence>
<dbReference type="InterPro" id="IPR011009">
    <property type="entry name" value="Kinase-like_dom_sf"/>
</dbReference>
<protein>
    <recommendedName>
        <fullName evidence="3 12">Mitogen-activated protein kinase</fullName>
        <ecNumber evidence="3 12">2.7.11.24</ecNumber>
    </recommendedName>
</protein>
<evidence type="ECO:0000256" key="11">
    <source>
        <dbReference type="RuleBase" id="RU000304"/>
    </source>
</evidence>
<dbReference type="InterPro" id="IPR008271">
    <property type="entry name" value="Ser/Thr_kinase_AS"/>
</dbReference>
<dbReference type="EMBL" id="AB621550">
    <property type="protein sequence ID" value="BAM08274.1"/>
    <property type="molecule type" value="mRNA"/>
</dbReference>
<gene>
    <name evidence="14" type="primary">Hog1</name>
</gene>
<keyword evidence="5 12" id="KW-0808">Transferase</keyword>
<evidence type="ECO:0000256" key="2">
    <source>
        <dbReference type="ARBA" id="ARBA00004123"/>
    </source>
</evidence>
<keyword evidence="4 11" id="KW-0723">Serine/threonine-protein kinase</keyword>
<dbReference type="GO" id="GO:0005524">
    <property type="term" value="F:ATP binding"/>
    <property type="evidence" value="ECO:0007669"/>
    <property type="project" value="UniProtKB-UniRule"/>
</dbReference>
<dbReference type="InterPro" id="IPR050117">
    <property type="entry name" value="MAPK"/>
</dbReference>
<feature type="domain" description="Protein kinase" evidence="13">
    <location>
        <begin position="20"/>
        <end position="299"/>
    </location>
</feature>
<dbReference type="SMART" id="SM00220">
    <property type="entry name" value="S_TKc"/>
    <property type="match status" value="1"/>
</dbReference>
<keyword evidence="8 10" id="KW-0067">ATP-binding</keyword>
<dbReference type="GO" id="GO:0005634">
    <property type="term" value="C:nucleus"/>
    <property type="evidence" value="ECO:0007669"/>
    <property type="project" value="UniProtKB-SubCell"/>
</dbReference>